<dbReference type="GO" id="GO:0016740">
    <property type="term" value="F:transferase activity"/>
    <property type="evidence" value="ECO:0007669"/>
    <property type="project" value="UniProtKB-KW"/>
</dbReference>
<name>A0A0P7X5C0_9BACT</name>
<dbReference type="InterPro" id="IPR036873">
    <property type="entry name" value="Rhodanese-like_dom_sf"/>
</dbReference>
<dbReference type="SUPFAM" id="SSF52821">
    <property type="entry name" value="Rhodanese/Cell cycle control phosphatase"/>
    <property type="match status" value="1"/>
</dbReference>
<keyword evidence="3" id="KW-0808">Transferase</keyword>
<reference evidence="3 4" key="1">
    <citation type="submission" date="2015-09" db="EMBL/GenBank/DDBJ databases">
        <title>Identification and resolution of microdiversity through metagenomic sequencing of parallel consortia.</title>
        <authorList>
            <person name="Nelson W.C."/>
            <person name="Romine M.F."/>
            <person name="Lindemann S.R."/>
        </authorList>
    </citation>
    <scope>NUCLEOTIDE SEQUENCE [LARGE SCALE GENOMIC DNA]</scope>
    <source>
        <strain evidence="3">HL-49</strain>
    </source>
</reference>
<evidence type="ECO:0000259" key="2">
    <source>
        <dbReference type="PROSITE" id="PS50206"/>
    </source>
</evidence>
<dbReference type="InterPro" id="IPR050229">
    <property type="entry name" value="GlpE_sulfurtransferase"/>
</dbReference>
<evidence type="ECO:0000313" key="3">
    <source>
        <dbReference type="EMBL" id="KPQ10105.1"/>
    </source>
</evidence>
<feature type="chain" id="PRO_5006145079" evidence="1">
    <location>
        <begin position="36"/>
        <end position="145"/>
    </location>
</feature>
<evidence type="ECO:0000313" key="4">
    <source>
        <dbReference type="Proteomes" id="UP000050421"/>
    </source>
</evidence>
<comment type="caution">
    <text evidence="3">The sequence shown here is derived from an EMBL/GenBank/DDBJ whole genome shotgun (WGS) entry which is preliminary data.</text>
</comment>
<dbReference type="SMART" id="SM00450">
    <property type="entry name" value="RHOD"/>
    <property type="match status" value="1"/>
</dbReference>
<dbReference type="InterPro" id="IPR001763">
    <property type="entry name" value="Rhodanese-like_dom"/>
</dbReference>
<sequence length="145" mass="16446">MYGKYRTQKFNTMKMYQKSLFIALLFMGTLFYTQAQTAKDSAKVVSVEKFDKLISKKKTALLDIRTPEEMVEGYIPGAGNVDFLAEDFKEKIQELDKSKTYLLYCRTGKRTAKAGAAMKAAGFKKVIMLDGGITAWKEENKPVKE</sequence>
<dbReference type="STRING" id="1305737.GCA_000526355_00244"/>
<dbReference type="Pfam" id="PF00581">
    <property type="entry name" value="Rhodanese"/>
    <property type="match status" value="1"/>
</dbReference>
<feature type="signal peptide" evidence="1">
    <location>
        <begin position="1"/>
        <end position="35"/>
    </location>
</feature>
<evidence type="ECO:0000256" key="1">
    <source>
        <dbReference type="SAM" id="SignalP"/>
    </source>
</evidence>
<dbReference type="eggNOG" id="COG0607">
    <property type="taxonomic scope" value="Bacteria"/>
</dbReference>
<dbReference type="CDD" id="cd00158">
    <property type="entry name" value="RHOD"/>
    <property type="match status" value="1"/>
</dbReference>
<dbReference type="AlphaFoldDB" id="A0A0P7X5C0"/>
<dbReference type="EMBL" id="LJXT01000134">
    <property type="protein sequence ID" value="KPQ10105.1"/>
    <property type="molecule type" value="Genomic_DNA"/>
</dbReference>
<dbReference type="Gene3D" id="3.40.250.10">
    <property type="entry name" value="Rhodanese-like domain"/>
    <property type="match status" value="1"/>
</dbReference>
<gene>
    <name evidence="3" type="ORF">HLUCCX10_15930</name>
</gene>
<dbReference type="PATRIC" id="fig|1305737.6.peg.177"/>
<dbReference type="PANTHER" id="PTHR43031:SF1">
    <property type="entry name" value="PYRIDINE NUCLEOTIDE-DISULPHIDE OXIDOREDUCTASE"/>
    <property type="match status" value="1"/>
</dbReference>
<protein>
    <submittedName>
        <fullName evidence="3">Rhodanese-related sulfurtransferase</fullName>
    </submittedName>
</protein>
<dbReference type="PROSITE" id="PS50206">
    <property type="entry name" value="RHODANESE_3"/>
    <property type="match status" value="1"/>
</dbReference>
<dbReference type="OrthoDB" id="9808735at2"/>
<proteinExistence type="predicted"/>
<feature type="domain" description="Rhodanese" evidence="2">
    <location>
        <begin position="55"/>
        <end position="145"/>
    </location>
</feature>
<dbReference type="Proteomes" id="UP000050421">
    <property type="component" value="Unassembled WGS sequence"/>
</dbReference>
<dbReference type="PANTHER" id="PTHR43031">
    <property type="entry name" value="FAD-DEPENDENT OXIDOREDUCTASE"/>
    <property type="match status" value="1"/>
</dbReference>
<accession>A0A0P7X5C0</accession>
<keyword evidence="1" id="KW-0732">Signal</keyword>
<organism evidence="3 4">
    <name type="scientific">Algoriphagus marincola HL-49</name>
    <dbReference type="NCBI Taxonomy" id="1305737"/>
    <lineage>
        <taxon>Bacteria</taxon>
        <taxon>Pseudomonadati</taxon>
        <taxon>Bacteroidota</taxon>
        <taxon>Cytophagia</taxon>
        <taxon>Cytophagales</taxon>
        <taxon>Cyclobacteriaceae</taxon>
        <taxon>Algoriphagus</taxon>
    </lineage>
</organism>